<keyword evidence="2" id="KW-1185">Reference proteome</keyword>
<evidence type="ECO:0000313" key="2">
    <source>
        <dbReference type="Proteomes" id="UP000663908"/>
    </source>
</evidence>
<sequence length="55" mass="5855">MDVEVFDVDLVAAGAQFAGKELVSPDALSGLGKRPARGAKLDCLLVSSRVRCWHV</sequence>
<dbReference type="EMBL" id="CP071839">
    <property type="protein sequence ID" value="QTE03162.1"/>
    <property type="molecule type" value="Genomic_DNA"/>
</dbReference>
<evidence type="ECO:0000313" key="1">
    <source>
        <dbReference type="EMBL" id="QTE03162.1"/>
    </source>
</evidence>
<proteinExistence type="predicted"/>
<organism evidence="1 2">
    <name type="scientific">Streptomyces cyanogenus</name>
    <dbReference type="NCBI Taxonomy" id="80860"/>
    <lineage>
        <taxon>Bacteria</taxon>
        <taxon>Bacillati</taxon>
        <taxon>Actinomycetota</taxon>
        <taxon>Actinomycetes</taxon>
        <taxon>Kitasatosporales</taxon>
        <taxon>Streptomycetaceae</taxon>
        <taxon>Streptomyces</taxon>
    </lineage>
</organism>
<reference evidence="1 2" key="1">
    <citation type="submission" date="2021-03" db="EMBL/GenBank/DDBJ databases">
        <title>Complete genome sequence of Streptomyces cyanogenus S136, producer of anticancer angucycline landomycin A.</title>
        <authorList>
            <person name="Hrab P."/>
            <person name="Ruckert C."/>
            <person name="Busche T."/>
            <person name="Ostash I."/>
            <person name="Kalinowski J."/>
            <person name="Fedorenko V."/>
            <person name="Yushchuk O."/>
            <person name="Ostash B."/>
        </authorList>
    </citation>
    <scope>NUCLEOTIDE SEQUENCE [LARGE SCALE GENOMIC DNA]</scope>
    <source>
        <strain evidence="1 2">S136</strain>
    </source>
</reference>
<gene>
    <name evidence="1" type="ORF">S1361_37850</name>
</gene>
<dbReference type="Proteomes" id="UP000663908">
    <property type="component" value="Chromosome"/>
</dbReference>
<name>A0ABX7U2Y8_STRCY</name>
<protein>
    <submittedName>
        <fullName evidence="1">Uncharacterized protein</fullName>
    </submittedName>
</protein>
<accession>A0ABX7U2Y8</accession>